<dbReference type="InterPro" id="IPR031325">
    <property type="entry name" value="RHS_repeat"/>
</dbReference>
<name>A0A4Y8MQC9_9BURK</name>
<dbReference type="EMBL" id="SNVI01000002">
    <property type="protein sequence ID" value="TFE39563.1"/>
    <property type="molecule type" value="Genomic_DNA"/>
</dbReference>
<dbReference type="Pfam" id="PF05593">
    <property type="entry name" value="RHS_repeat"/>
    <property type="match status" value="1"/>
</dbReference>
<evidence type="ECO:0000256" key="1">
    <source>
        <dbReference type="SAM" id="SignalP"/>
    </source>
</evidence>
<proteinExistence type="predicted"/>
<accession>A0A4Y8MQC9</accession>
<dbReference type="Gene3D" id="2.180.10.10">
    <property type="entry name" value="RHS repeat-associated core"/>
    <property type="match status" value="1"/>
</dbReference>
<dbReference type="RefSeq" id="WP_134460226.1">
    <property type="nucleotide sequence ID" value="NZ_JBHMFL010000162.1"/>
</dbReference>
<organism evidence="2 3">
    <name type="scientific">Paraburkholderia dipogonis</name>
    <dbReference type="NCBI Taxonomy" id="1211383"/>
    <lineage>
        <taxon>Bacteria</taxon>
        <taxon>Pseudomonadati</taxon>
        <taxon>Pseudomonadota</taxon>
        <taxon>Betaproteobacteria</taxon>
        <taxon>Burkholderiales</taxon>
        <taxon>Burkholderiaceae</taxon>
        <taxon>Paraburkholderia</taxon>
    </lineage>
</organism>
<sequence>MGISMVDLFRNWRARRNTRRVASGGAMVFLLALAAPAQADEIAYGYDALGRLTSVSVGGATAYYDYDAAGNIIGIRRPVTVSSVPSARGAIPSLAADSQVSPSVLASGSTGSR</sequence>
<evidence type="ECO:0000313" key="2">
    <source>
        <dbReference type="EMBL" id="TFE39563.1"/>
    </source>
</evidence>
<protein>
    <submittedName>
        <fullName evidence="2">Sugar-binding protein</fullName>
    </submittedName>
</protein>
<dbReference type="AlphaFoldDB" id="A0A4Y8MQC9"/>
<dbReference type="InterPro" id="IPR006530">
    <property type="entry name" value="YD"/>
</dbReference>
<comment type="caution">
    <text evidence="2">The sequence shown here is derived from an EMBL/GenBank/DDBJ whole genome shotgun (WGS) entry which is preliminary data.</text>
</comment>
<evidence type="ECO:0000313" key="3">
    <source>
        <dbReference type="Proteomes" id="UP000297385"/>
    </source>
</evidence>
<dbReference type="Proteomes" id="UP000297385">
    <property type="component" value="Unassembled WGS sequence"/>
</dbReference>
<keyword evidence="1" id="KW-0732">Signal</keyword>
<feature type="chain" id="PRO_5021269093" evidence="1">
    <location>
        <begin position="40"/>
        <end position="113"/>
    </location>
</feature>
<reference evidence="2 3" key="1">
    <citation type="submission" date="2019-03" db="EMBL/GenBank/DDBJ databases">
        <title>Complete Genome Sequence of Paraburkholderia dipogonis ICMP 19430T, a Nitrogen-fixing Symbiont of the South African Invasive Legume Dipogon lignosus in New Zealand.</title>
        <authorList>
            <person name="De Meyer S.E."/>
        </authorList>
    </citation>
    <scope>NUCLEOTIDE SEQUENCE [LARGE SCALE GENOMIC DNA]</scope>
    <source>
        <strain evidence="2 3">ICMP 19430</strain>
    </source>
</reference>
<feature type="signal peptide" evidence="1">
    <location>
        <begin position="1"/>
        <end position="39"/>
    </location>
</feature>
<gene>
    <name evidence="2" type="ORF">E2553_22305</name>
</gene>
<dbReference type="NCBIfam" id="TIGR01643">
    <property type="entry name" value="YD_repeat_2x"/>
    <property type="match status" value="1"/>
</dbReference>